<accession>A0ACC0E9J7</accession>
<proteinExistence type="predicted"/>
<comment type="caution">
    <text evidence="1">The sequence shown here is derived from an EMBL/GenBank/DDBJ whole genome shotgun (WGS) entry which is preliminary data.</text>
</comment>
<evidence type="ECO:0000313" key="1">
    <source>
        <dbReference type="EMBL" id="KAI7947942.1"/>
    </source>
</evidence>
<dbReference type="Proteomes" id="UP001060170">
    <property type="component" value="Chromosome 9"/>
</dbReference>
<reference evidence="2" key="1">
    <citation type="journal article" date="2018" name="BMC Genomics">
        <title>Genomic insights into host adaptation between the wheat stripe rust pathogen (Puccinia striiformis f. sp. tritici) and the barley stripe rust pathogen (Puccinia striiformis f. sp. hordei).</title>
        <authorList>
            <person name="Xia C."/>
            <person name="Wang M."/>
            <person name="Yin C."/>
            <person name="Cornejo O.E."/>
            <person name="Hulbert S.H."/>
            <person name="Chen X."/>
        </authorList>
    </citation>
    <scope>NUCLEOTIDE SEQUENCE [LARGE SCALE GENOMIC DNA]</scope>
    <source>
        <strain evidence="2">93-210</strain>
    </source>
</reference>
<reference evidence="2" key="2">
    <citation type="journal article" date="2018" name="Mol. Plant Microbe Interact.">
        <title>Genome sequence resources for the wheat stripe rust pathogen (Puccinia striiformis f. sp. tritici) and the barley stripe rust pathogen (Puccinia striiformis f. sp. hordei).</title>
        <authorList>
            <person name="Xia C."/>
            <person name="Wang M."/>
            <person name="Yin C."/>
            <person name="Cornejo O.E."/>
            <person name="Hulbert S.H."/>
            <person name="Chen X."/>
        </authorList>
    </citation>
    <scope>NUCLEOTIDE SEQUENCE [LARGE SCALE GENOMIC DNA]</scope>
    <source>
        <strain evidence="2">93-210</strain>
    </source>
</reference>
<gene>
    <name evidence="1" type="ORF">MJO28_009850</name>
</gene>
<protein>
    <submittedName>
        <fullName evidence="1">Uncharacterized protein</fullName>
    </submittedName>
</protein>
<name>A0ACC0E9J7_9BASI</name>
<reference evidence="1 2" key="3">
    <citation type="journal article" date="2022" name="Microbiol. Spectr.">
        <title>Folding features and dynamics of 3D genome architecture in plant fungal pathogens.</title>
        <authorList>
            <person name="Xia C."/>
        </authorList>
    </citation>
    <scope>NUCLEOTIDE SEQUENCE [LARGE SCALE GENOMIC DNA]</scope>
    <source>
        <strain evidence="1 2">93-210</strain>
    </source>
</reference>
<keyword evidence="2" id="KW-1185">Reference proteome</keyword>
<dbReference type="EMBL" id="CM045873">
    <property type="protein sequence ID" value="KAI7947942.1"/>
    <property type="molecule type" value="Genomic_DNA"/>
</dbReference>
<evidence type="ECO:0000313" key="2">
    <source>
        <dbReference type="Proteomes" id="UP001060170"/>
    </source>
</evidence>
<sequence>MHLRHLPTPALSRLTRSSGRIQLLQKIRDKVGKKDDDSLRAAISSSAKGFFGQPAKPLQVEAVLNLVKGDNTFLLAGTGFGKSRIPEIYYKLLRKKMNGVVLVLNPLDALGNNQVLEKTGAGFTAINLTKTTFTLKEANNVANGVYNFVYLSPEIYLNSKLWDQVYFSKNFQDRLALVVIDEAHIIYQWGSVEAGKGKNKTLILGRLDDLGIFRPSYGKLGARLLTRNNQPILLMSATCRPKAIEAIKKSLKLEDHNLLVVQGELTRPEIRILRVPITSSLASCDDVLSVFNRGGLVPDEMVAPTLIYVGTRDRTLTVMKALDLTRGTQGASLRPKSTFVRRFHSCTGEKDKLSVVEDFTN</sequence>
<organism evidence="1 2">
    <name type="scientific">Puccinia striiformis f. sp. tritici</name>
    <dbReference type="NCBI Taxonomy" id="168172"/>
    <lineage>
        <taxon>Eukaryota</taxon>
        <taxon>Fungi</taxon>
        <taxon>Dikarya</taxon>
        <taxon>Basidiomycota</taxon>
        <taxon>Pucciniomycotina</taxon>
        <taxon>Pucciniomycetes</taxon>
        <taxon>Pucciniales</taxon>
        <taxon>Pucciniaceae</taxon>
        <taxon>Puccinia</taxon>
    </lineage>
</organism>